<dbReference type="AlphaFoldDB" id="A0A0A0IZ60"/>
<protein>
    <recommendedName>
        <fullName evidence="5">DUF262 domain-containing protein</fullName>
    </recommendedName>
</protein>
<accession>A0A0A0IZ60</accession>
<dbReference type="Proteomes" id="UP000030002">
    <property type="component" value="Unassembled WGS sequence"/>
</dbReference>
<evidence type="ECO:0000313" key="3">
    <source>
        <dbReference type="EMBL" id="KGN29774.1"/>
    </source>
</evidence>
<dbReference type="eggNOG" id="COG1479">
    <property type="taxonomic scope" value="Bacteria"/>
</dbReference>
<reference evidence="3 4" key="1">
    <citation type="submission" date="2013-08" db="EMBL/GenBank/DDBJ databases">
        <title>The genome sequence of Knoellia sinensis.</title>
        <authorList>
            <person name="Zhu W."/>
            <person name="Wang G."/>
        </authorList>
    </citation>
    <scope>NUCLEOTIDE SEQUENCE [LARGE SCALE GENOMIC DNA]</scope>
    <source>
        <strain evidence="3 4">KCTC 19936</strain>
    </source>
</reference>
<gene>
    <name evidence="3" type="ORF">N802_11365</name>
</gene>
<evidence type="ECO:0008006" key="5">
    <source>
        <dbReference type="Google" id="ProtNLM"/>
    </source>
</evidence>
<dbReference type="Pfam" id="PF07510">
    <property type="entry name" value="GmrSD_C"/>
    <property type="match status" value="1"/>
</dbReference>
<evidence type="ECO:0000313" key="4">
    <source>
        <dbReference type="Proteomes" id="UP000030002"/>
    </source>
</evidence>
<feature type="domain" description="GmrSD restriction endonucleases C-terminal" evidence="2">
    <location>
        <begin position="424"/>
        <end position="523"/>
    </location>
</feature>
<keyword evidence="4" id="KW-1185">Reference proteome</keyword>
<dbReference type="RefSeq" id="WP_035919385.1">
    <property type="nucleotide sequence ID" value="NZ_AVPJ01000029.1"/>
</dbReference>
<dbReference type="OrthoDB" id="9798761at2"/>
<name>A0A0A0IZ60_9MICO</name>
<evidence type="ECO:0000259" key="2">
    <source>
        <dbReference type="Pfam" id="PF07510"/>
    </source>
</evidence>
<proteinExistence type="predicted"/>
<dbReference type="EMBL" id="AVPJ01000029">
    <property type="protein sequence ID" value="KGN29774.1"/>
    <property type="molecule type" value="Genomic_DNA"/>
</dbReference>
<dbReference type="PANTHER" id="PTHR35149:SF1">
    <property type="entry name" value="DUF5655 DOMAIN-CONTAINING PROTEIN"/>
    <property type="match status" value="1"/>
</dbReference>
<sequence length="665" mass="75362">MTGSPNVEARATGTVDWLKEIRSAAIPVFQRDYRWSEATCAQLLDDILRVAEAPHGGTHFIGSILSTRDNKGDRGSLTLVDGQQRVTTLMLLIAAIRDLAQDAGVSIADDASELLLSVGDQPTKLRPHRRHEGVVTELLTGQADVLGESTFETNYAFFFNSLTDGWQRAWDGLHRLEHVTIELLPTANAQQIFESLNSTGTALADHELIHNYIHMGRSHAEQDELENHTWIPIEAATGGATRAFWRDYLVLTAETHTDLTGDFAIYRNFRERFPDPRRDITLPLREEWLRLAGHYRLLLTPGEEPDPDIRHELTGIGWFEGTPRPLLLGMYDDYSRGRVGKDGFVAELQRLQTMFLRRAVVNLDRDIRMIGTMCREIKDGYPLEGIVRRTPEDGHVRVELKHGRVPHAGYVLRRMQDVSAVGEPLDIEHIYPQAPRSEWSSGDGVRWGDLDPDKQGEYRAVLNTLGNLTLLEASLNRGASNRPFADKKPFYELSRIAEVKDVLSTRATWDANAIRERNSELTERFLRIWPRWSDAPMEAAENLVRVVDLPRDAKRGYPGMFEYVAFGDQIWGDVHTSKELLVRVANELRSVDPSLADQTEYAALFTSEKKPRQSFLTLNDGTYLYVGWAHQYLLNAAQQFIEAMRMADEARVKLSLPTPDHQPPE</sequence>
<dbReference type="PANTHER" id="PTHR35149">
    <property type="entry name" value="SLL5132 PROTEIN"/>
    <property type="match status" value="1"/>
</dbReference>
<organism evidence="3 4">
    <name type="scientific">Knoellia sinensis KCTC 19936</name>
    <dbReference type="NCBI Taxonomy" id="1385520"/>
    <lineage>
        <taxon>Bacteria</taxon>
        <taxon>Bacillati</taxon>
        <taxon>Actinomycetota</taxon>
        <taxon>Actinomycetes</taxon>
        <taxon>Micrococcales</taxon>
        <taxon>Intrasporangiaceae</taxon>
        <taxon>Knoellia</taxon>
    </lineage>
</organism>
<feature type="domain" description="GmrSD restriction endonucleases N-terminal" evidence="1">
    <location>
        <begin position="17"/>
        <end position="213"/>
    </location>
</feature>
<dbReference type="InterPro" id="IPR011089">
    <property type="entry name" value="GmrSD_C"/>
</dbReference>
<dbReference type="InterPro" id="IPR004919">
    <property type="entry name" value="GmrSD_N"/>
</dbReference>
<comment type="caution">
    <text evidence="3">The sequence shown here is derived from an EMBL/GenBank/DDBJ whole genome shotgun (WGS) entry which is preliminary data.</text>
</comment>
<evidence type="ECO:0000259" key="1">
    <source>
        <dbReference type="Pfam" id="PF03235"/>
    </source>
</evidence>
<dbReference type="Pfam" id="PF03235">
    <property type="entry name" value="GmrSD_N"/>
    <property type="match status" value="1"/>
</dbReference>